<name>B3QVM4_CHLT3</name>
<accession>B3QVM4</accession>
<keyword evidence="1" id="KW-0602">Photosynthesis</keyword>
<sequence length="284" mass="31459">MQKVLVAGATGYLGSHVVRELKKRGYYVRALARNPKKLTSIQDSIDEVFTGEVTKPESLEGACKNIDVLFSSIGITRQQDGLSYMDVDYQGNKNLLECAQANGVSKFIYTSVFNAEKMKQLNPIHAKIKFSDELRASGMNYAIVNPNGFFSDIEQYFEMAKFGVAFLIGDGTAKINPIHGEDLAKVCVDAIQKDEKQIDVGGPEIFTHREILELAFKALHKHPLIIQVPQWTVDLTAGTLKLFATENIYSPIEFAILALTLDMVAPAYGEKKLGDFFAELAQKA</sequence>
<dbReference type="Proteomes" id="UP000001208">
    <property type="component" value="Chromosome"/>
</dbReference>
<evidence type="ECO:0000256" key="2">
    <source>
        <dbReference type="ARBA" id="ARBA00023276"/>
    </source>
</evidence>
<dbReference type="GO" id="GO:0015979">
    <property type="term" value="P:photosynthesis"/>
    <property type="evidence" value="ECO:0007669"/>
    <property type="project" value="UniProtKB-KW"/>
</dbReference>
<dbReference type="RefSeq" id="WP_012499165.1">
    <property type="nucleotide sequence ID" value="NC_011026.1"/>
</dbReference>
<reference evidence="4 5" key="1">
    <citation type="submission" date="2008-06" db="EMBL/GenBank/DDBJ databases">
        <title>Complete sequence of Chloroherpeton thalassium ATCC 35110.</title>
        <authorList>
            <consortium name="US DOE Joint Genome Institute"/>
            <person name="Lucas S."/>
            <person name="Copeland A."/>
            <person name="Lapidus A."/>
            <person name="Glavina del Rio T."/>
            <person name="Dalin E."/>
            <person name="Tice H."/>
            <person name="Bruce D."/>
            <person name="Goodwin L."/>
            <person name="Pitluck S."/>
            <person name="Schmutz J."/>
            <person name="Larimer F."/>
            <person name="Land M."/>
            <person name="Hauser L."/>
            <person name="Kyrpides N."/>
            <person name="Mikhailova N."/>
            <person name="Liu Z."/>
            <person name="Li T."/>
            <person name="Zhao F."/>
            <person name="Overmann J."/>
            <person name="Bryant D.A."/>
            <person name="Richardson P."/>
        </authorList>
    </citation>
    <scope>NUCLEOTIDE SEQUENCE [LARGE SCALE GENOMIC DNA]</scope>
    <source>
        <strain evidence="5">ATCC 35110 / GB-78</strain>
    </source>
</reference>
<gene>
    <name evidence="4" type="ordered locus">Ctha_0611</name>
</gene>
<dbReference type="InterPro" id="IPR044256">
    <property type="entry name" value="HCF244-like"/>
</dbReference>
<dbReference type="GO" id="GO:0009523">
    <property type="term" value="C:photosystem II"/>
    <property type="evidence" value="ECO:0007669"/>
    <property type="project" value="UniProtKB-KW"/>
</dbReference>
<organism evidence="4 5">
    <name type="scientific">Chloroherpeton thalassium (strain ATCC 35110 / GB-78)</name>
    <dbReference type="NCBI Taxonomy" id="517418"/>
    <lineage>
        <taxon>Bacteria</taxon>
        <taxon>Pseudomonadati</taxon>
        <taxon>Chlorobiota</taxon>
        <taxon>Chlorobiia</taxon>
        <taxon>Chlorobiales</taxon>
        <taxon>Chloroherpetonaceae</taxon>
        <taxon>Chloroherpeton</taxon>
    </lineage>
</organism>
<dbReference type="Pfam" id="PF13460">
    <property type="entry name" value="NAD_binding_10"/>
    <property type="match status" value="1"/>
</dbReference>
<dbReference type="OrthoDB" id="9803892at2"/>
<dbReference type="HOGENOM" id="CLU_007383_6_6_10"/>
<dbReference type="Gene3D" id="3.40.50.720">
    <property type="entry name" value="NAD(P)-binding Rossmann-like Domain"/>
    <property type="match status" value="1"/>
</dbReference>
<evidence type="ECO:0000259" key="3">
    <source>
        <dbReference type="Pfam" id="PF13460"/>
    </source>
</evidence>
<dbReference type="EMBL" id="CP001100">
    <property type="protein sequence ID" value="ACF13081.1"/>
    <property type="molecule type" value="Genomic_DNA"/>
</dbReference>
<feature type="domain" description="NAD(P)-binding" evidence="3">
    <location>
        <begin position="8"/>
        <end position="193"/>
    </location>
</feature>
<dbReference type="eggNOG" id="COG0702">
    <property type="taxonomic scope" value="Bacteria"/>
</dbReference>
<proteinExistence type="predicted"/>
<keyword evidence="2" id="KW-0604">Photosystem II</keyword>
<dbReference type="KEGG" id="cts:Ctha_0611"/>
<protein>
    <submittedName>
        <fullName evidence="4">NAD-dependent epimerase/dehydratase</fullName>
    </submittedName>
</protein>
<dbReference type="AlphaFoldDB" id="B3QVM4"/>
<dbReference type="PANTHER" id="PTHR47128:SF2">
    <property type="entry name" value="PROTEIN HIGH CHLOROPHYLL FLUORESCENCE PHENOTYPE 244, CHLOROPLASTIC"/>
    <property type="match status" value="1"/>
</dbReference>
<evidence type="ECO:0000313" key="5">
    <source>
        <dbReference type="Proteomes" id="UP000001208"/>
    </source>
</evidence>
<dbReference type="CDD" id="cd05243">
    <property type="entry name" value="SDR_a5"/>
    <property type="match status" value="1"/>
</dbReference>
<keyword evidence="5" id="KW-1185">Reference proteome</keyword>
<dbReference type="PANTHER" id="PTHR47128">
    <property type="match status" value="1"/>
</dbReference>
<dbReference type="InterPro" id="IPR016040">
    <property type="entry name" value="NAD(P)-bd_dom"/>
</dbReference>
<evidence type="ECO:0000313" key="4">
    <source>
        <dbReference type="EMBL" id="ACF13081.1"/>
    </source>
</evidence>
<evidence type="ECO:0000256" key="1">
    <source>
        <dbReference type="ARBA" id="ARBA00022531"/>
    </source>
</evidence>
<dbReference type="STRING" id="517418.Ctha_0611"/>
<dbReference type="InterPro" id="IPR036291">
    <property type="entry name" value="NAD(P)-bd_dom_sf"/>
</dbReference>
<dbReference type="SUPFAM" id="SSF51735">
    <property type="entry name" value="NAD(P)-binding Rossmann-fold domains"/>
    <property type="match status" value="1"/>
</dbReference>